<evidence type="ECO:0000256" key="1">
    <source>
        <dbReference type="ARBA" id="ARBA00022737"/>
    </source>
</evidence>
<evidence type="ECO:0000313" key="7">
    <source>
        <dbReference type="Proteomes" id="UP000261011"/>
    </source>
</evidence>
<dbReference type="Proteomes" id="UP000261011">
    <property type="component" value="Unassembled WGS sequence"/>
</dbReference>
<reference evidence="6 7" key="1">
    <citation type="submission" date="2018-08" db="EMBL/GenBank/DDBJ databases">
        <title>A genome reference for cultivated species of the human gut microbiota.</title>
        <authorList>
            <person name="Zou Y."/>
            <person name="Xue W."/>
            <person name="Luo G."/>
        </authorList>
    </citation>
    <scope>NUCLEOTIDE SEQUENCE [LARGE SCALE GENOMIC DNA]</scope>
    <source>
        <strain evidence="6 7">OF01-3</strain>
    </source>
</reference>
<comment type="caution">
    <text evidence="6">The sequence shown here is derived from an EMBL/GenBank/DDBJ whole genome shotgun (WGS) entry which is preliminary data.</text>
</comment>
<keyword evidence="4" id="KW-0732">Signal</keyword>
<dbReference type="Pfam" id="PF01473">
    <property type="entry name" value="Choline_bind_1"/>
    <property type="match status" value="4"/>
</dbReference>
<feature type="region of interest" description="Disordered" evidence="3">
    <location>
        <begin position="31"/>
        <end position="253"/>
    </location>
</feature>
<dbReference type="PROSITE" id="PS51170">
    <property type="entry name" value="CW"/>
    <property type="match status" value="1"/>
</dbReference>
<feature type="compositionally biased region" description="Low complexity" evidence="3">
    <location>
        <begin position="45"/>
        <end position="62"/>
    </location>
</feature>
<dbReference type="Pfam" id="PF05382">
    <property type="entry name" value="Amidase_5"/>
    <property type="match status" value="1"/>
</dbReference>
<dbReference type="SUPFAM" id="SSF69360">
    <property type="entry name" value="Cell wall binding repeat"/>
    <property type="match status" value="2"/>
</dbReference>
<evidence type="ECO:0000259" key="5">
    <source>
        <dbReference type="Pfam" id="PF05382"/>
    </source>
</evidence>
<feature type="domain" description="Bacteriophage lysin" evidence="5">
    <location>
        <begin position="568"/>
        <end position="712"/>
    </location>
</feature>
<feature type="compositionally biased region" description="Polar residues" evidence="3">
    <location>
        <begin position="202"/>
        <end position="221"/>
    </location>
</feature>
<dbReference type="InterPro" id="IPR018337">
    <property type="entry name" value="Cell_wall/Cho-bd_repeat"/>
</dbReference>
<dbReference type="Gene3D" id="3.90.1720.10">
    <property type="entry name" value="endopeptidase domain like (from Nostoc punctiforme)"/>
    <property type="match status" value="1"/>
</dbReference>
<feature type="compositionally biased region" description="Basic and acidic residues" evidence="3">
    <location>
        <begin position="141"/>
        <end position="156"/>
    </location>
</feature>
<dbReference type="OrthoDB" id="9800780at2"/>
<dbReference type="Gene3D" id="2.10.270.10">
    <property type="entry name" value="Cholin Binding"/>
    <property type="match status" value="4"/>
</dbReference>
<sequence>MKKLNKTLLLASTLFVSSTVSLADKSYADEGYDLNVEPSKSTNLDNNETQTNNEAENSSTTEASEDESSFISDGTNESSETNNDSIDKTDETTSLTPQENTLEQQDEESEQSKEIKETPEVNESLENPEANKDFEDEADKDDISKDDDKQQDKKEEDSDGIENDYKEDEDKETISKENLDDVVYYNNKNLDEIFNPNYKPAKTTNKNENQTLDTNQNTTSDNKADEEKSDSSNDKSKKLDDESKEEETKLEKTNYYSQKGTGYLVNENGNVKYYEDNKLVKNARILIEDKIYDIDQNGIATNPKSMWSSINKNIFYLNEEGNIIRGIKEINGSKYYFNKQGHLQRNKIIVTNKSFYNVSNDGSMINPKNQWININNRKYYNDNNGKLLKGIATIKNKSYYFDSKGALSTNKKLIAADKYYLVDRNGVVKNPKNAWFSMGGKTYRSDQNGKLAKGAKTINNNTYVFESNGVMIQNRSVISAGKYYRIDNRGVATVVRNSWVNLDGKKYHTNSNGYVKEGVWKIDNQYYYFTQNGLTPNKKITQRGVVYTVDKNGIATKEDNNIPGSKSLDKALEWMFNARDRRMTYNMGAGRNSSTQADCSSAVYRSLIYGGFLSKNAWVGNTETLFQLGAEGKVMYEIKENELQYGDIFVSGRPGGSAGAAGHTGFILNPHKDTIIHMTYSKNGVAVTPRKGYMGDSRGLPVRYYRLVGSNSSKKYLNRR</sequence>
<proteinExistence type="predicted"/>
<dbReference type="InterPro" id="IPR008044">
    <property type="entry name" value="Phage_lysin"/>
</dbReference>
<evidence type="ECO:0000256" key="3">
    <source>
        <dbReference type="SAM" id="MobiDB-lite"/>
    </source>
</evidence>
<name>A0A3E2TGT9_9FIRM</name>
<accession>A0A3E2TGT9</accession>
<feature type="compositionally biased region" description="Basic and acidic residues" evidence="3">
    <location>
        <begin position="222"/>
        <end position="252"/>
    </location>
</feature>
<keyword evidence="1" id="KW-0677">Repeat</keyword>
<evidence type="ECO:0000313" key="6">
    <source>
        <dbReference type="EMBL" id="RGB75480.1"/>
    </source>
</evidence>
<feature type="compositionally biased region" description="Polar residues" evidence="3">
    <location>
        <begin position="92"/>
        <end position="102"/>
    </location>
</feature>
<feature type="signal peptide" evidence="4">
    <location>
        <begin position="1"/>
        <end position="23"/>
    </location>
</feature>
<dbReference type="AlphaFoldDB" id="A0A3E2TGT9"/>
<evidence type="ECO:0000256" key="2">
    <source>
        <dbReference type="PROSITE-ProRule" id="PRU00591"/>
    </source>
</evidence>
<feature type="compositionally biased region" description="Basic and acidic residues" evidence="3">
    <location>
        <begin position="110"/>
        <end position="119"/>
    </location>
</feature>
<feature type="chain" id="PRO_5039013235" description="Bacteriophage lysin domain-containing protein" evidence="4">
    <location>
        <begin position="24"/>
        <end position="720"/>
    </location>
</feature>
<feature type="compositionally biased region" description="Polar residues" evidence="3">
    <location>
        <begin position="70"/>
        <end position="84"/>
    </location>
</feature>
<feature type="compositionally biased region" description="Acidic residues" evidence="3">
    <location>
        <begin position="157"/>
        <end position="171"/>
    </location>
</feature>
<dbReference type="EMBL" id="QVEU01000005">
    <property type="protein sequence ID" value="RGB75480.1"/>
    <property type="molecule type" value="Genomic_DNA"/>
</dbReference>
<organism evidence="6 7">
    <name type="scientific">Anaerococcus nagyae</name>
    <dbReference type="NCBI Taxonomy" id="1755241"/>
    <lineage>
        <taxon>Bacteria</taxon>
        <taxon>Bacillati</taxon>
        <taxon>Bacillota</taxon>
        <taxon>Tissierellia</taxon>
        <taxon>Tissierellales</taxon>
        <taxon>Peptoniphilaceae</taxon>
        <taxon>Anaerococcus</taxon>
    </lineage>
</organism>
<gene>
    <name evidence="6" type="ORF">DXA39_06645</name>
</gene>
<evidence type="ECO:0000256" key="4">
    <source>
        <dbReference type="SAM" id="SignalP"/>
    </source>
</evidence>
<feature type="repeat" description="Cell wall-binding" evidence="2">
    <location>
        <begin position="368"/>
        <end position="387"/>
    </location>
</feature>
<dbReference type="RefSeq" id="WP_117521930.1">
    <property type="nucleotide sequence ID" value="NZ_QVEU01000005.1"/>
</dbReference>
<protein>
    <recommendedName>
        <fullName evidence="5">Bacteriophage lysin domain-containing protein</fullName>
    </recommendedName>
</protein>
<keyword evidence="7" id="KW-1185">Reference proteome</keyword>